<comment type="subunit">
    <text evidence="14">Homotetramer.</text>
</comment>
<feature type="binding site" description="in other chain" evidence="14">
    <location>
        <begin position="583"/>
        <end position="585"/>
    </location>
    <ligand>
        <name>beta-D-fructose 2,6-bisphosphate</name>
        <dbReference type="ChEBI" id="CHEBI:58579"/>
        <note>allosteric activator; ligand shared between dimeric partners</note>
    </ligand>
</feature>
<feature type="active site" description="Proton acceptor" evidence="14">
    <location>
        <position position="164"/>
    </location>
</feature>
<feature type="binding site" description="in other chain" evidence="14">
    <location>
        <position position="262"/>
    </location>
    <ligand>
        <name>substrate</name>
        <note>ligand shared between dimeric partners</note>
    </ligand>
</feature>
<keyword evidence="10 14" id="KW-0067">ATP-binding</keyword>
<feature type="binding site" evidence="14">
    <location>
        <position position="23"/>
    </location>
    <ligand>
        <name>ATP</name>
        <dbReference type="ChEBI" id="CHEBI:30616"/>
    </ligand>
</feature>
<evidence type="ECO:0000256" key="13">
    <source>
        <dbReference type="ARBA" id="ARBA00048070"/>
    </source>
</evidence>
<comment type="catalytic activity">
    <reaction evidence="13 14 15">
        <text>beta-D-fructose 6-phosphate + ATP = beta-D-fructose 1,6-bisphosphate + ADP + H(+)</text>
        <dbReference type="Rhea" id="RHEA:16109"/>
        <dbReference type="ChEBI" id="CHEBI:15378"/>
        <dbReference type="ChEBI" id="CHEBI:30616"/>
        <dbReference type="ChEBI" id="CHEBI:32966"/>
        <dbReference type="ChEBI" id="CHEBI:57634"/>
        <dbReference type="ChEBI" id="CHEBI:456216"/>
        <dbReference type="EC" id="2.7.1.11"/>
    </reaction>
</comment>
<dbReference type="GO" id="GO:0030388">
    <property type="term" value="P:fructose 1,6-bisphosphate metabolic process"/>
    <property type="evidence" value="ECO:0007669"/>
    <property type="project" value="TreeGrafter"/>
</dbReference>
<feature type="binding site" evidence="14">
    <location>
        <position position="199"/>
    </location>
    <ligand>
        <name>substrate</name>
        <note>ligand shared between dimeric partners</note>
    </ligand>
</feature>
<dbReference type="InterPro" id="IPR000023">
    <property type="entry name" value="Phosphofructokinase_dom"/>
</dbReference>
<comment type="subcellular location">
    <subcellularLocation>
        <location evidence="2 14">Cytoplasm</location>
    </subcellularLocation>
</comment>
<dbReference type="GO" id="GO:0061621">
    <property type="term" value="P:canonical glycolysis"/>
    <property type="evidence" value="ECO:0007669"/>
    <property type="project" value="TreeGrafter"/>
</dbReference>
<evidence type="ECO:0000256" key="15">
    <source>
        <dbReference type="PIRNR" id="PIRNR000533"/>
    </source>
</evidence>
<name>A0A178ZKL0_9EURO</name>
<evidence type="ECO:0000256" key="1">
    <source>
        <dbReference type="ARBA" id="ARBA00001946"/>
    </source>
</evidence>
<evidence type="ECO:0000256" key="3">
    <source>
        <dbReference type="ARBA" id="ARBA00004679"/>
    </source>
</evidence>
<evidence type="ECO:0000256" key="9">
    <source>
        <dbReference type="ARBA" id="ARBA00022777"/>
    </source>
</evidence>
<dbReference type="PANTHER" id="PTHR13697">
    <property type="entry name" value="PHOSPHOFRUCTOKINASE"/>
    <property type="match status" value="1"/>
</dbReference>
<dbReference type="EMBL" id="LVYI01000004">
    <property type="protein sequence ID" value="OAP60334.1"/>
    <property type="molecule type" value="Genomic_DNA"/>
</dbReference>
<keyword evidence="12 14" id="KW-0324">Glycolysis</keyword>
<keyword evidence="11 14" id="KW-0460">Magnesium</keyword>
<dbReference type="FunFam" id="3.40.50.460:FF:000007">
    <property type="entry name" value="ATP-dependent 6-phosphofructokinase"/>
    <property type="match status" value="1"/>
</dbReference>
<feature type="binding site" evidence="14">
    <location>
        <position position="290"/>
    </location>
    <ligand>
        <name>substrate</name>
        <note>ligand shared between dimeric partners</note>
    </ligand>
</feature>
<dbReference type="EC" id="2.7.1.11" evidence="14"/>
<dbReference type="InterPro" id="IPR035966">
    <property type="entry name" value="PKF_sf"/>
</dbReference>
<keyword evidence="18" id="KW-1185">Reference proteome</keyword>
<dbReference type="SUPFAM" id="SSF53784">
    <property type="entry name" value="Phosphofructokinase"/>
    <property type="match status" value="2"/>
</dbReference>
<dbReference type="Pfam" id="PF00365">
    <property type="entry name" value="PFK"/>
    <property type="match status" value="2"/>
</dbReference>
<comment type="cofactor">
    <cofactor evidence="1 14">
        <name>Mg(2+)</name>
        <dbReference type="ChEBI" id="CHEBI:18420"/>
    </cofactor>
</comment>
<feature type="domain" description="Phosphofructokinase" evidence="16">
    <location>
        <begin position="405"/>
        <end position="701"/>
    </location>
</feature>
<dbReference type="InterPro" id="IPR022953">
    <property type="entry name" value="ATP_PFK"/>
</dbReference>
<keyword evidence="7 14" id="KW-0479">Metal-binding</keyword>
<evidence type="ECO:0000313" key="18">
    <source>
        <dbReference type="Proteomes" id="UP000078343"/>
    </source>
</evidence>
<evidence type="ECO:0000256" key="8">
    <source>
        <dbReference type="ARBA" id="ARBA00022741"/>
    </source>
</evidence>
<keyword evidence="6 14" id="KW-0808">Transferase</keyword>
<gene>
    <name evidence="17" type="ORF">AYL99_05336</name>
</gene>
<evidence type="ECO:0000256" key="6">
    <source>
        <dbReference type="ARBA" id="ARBA00022679"/>
    </source>
</evidence>
<keyword evidence="5 14" id="KW-0021">Allosteric enzyme</keyword>
<comment type="similarity">
    <text evidence="14">Belongs to the phosphofructokinase type A (PFKA) family. ATP-dependent PFK group I subfamily. Eukaryotic two domain clade 'E' sub-subfamily.</text>
</comment>
<keyword evidence="8 14" id="KW-0547">Nucleotide-binding</keyword>
<dbReference type="InterPro" id="IPR009161">
    <property type="entry name" value="6-Pfructokinase_euk"/>
</dbReference>
<comment type="pathway">
    <text evidence="3 14 15">Carbohydrate degradation; glycolysis; D-glyceraldehyde 3-phosphate and glycerone phosphate from D-glucose: step 3/4.</text>
</comment>
<evidence type="ECO:0000259" key="16">
    <source>
        <dbReference type="Pfam" id="PF00365"/>
    </source>
</evidence>
<dbReference type="PRINTS" id="PR00476">
    <property type="entry name" value="PHFRCTKINASE"/>
</dbReference>
<dbReference type="GO" id="GO:0006002">
    <property type="term" value="P:fructose 6-phosphate metabolic process"/>
    <property type="evidence" value="ECO:0007669"/>
    <property type="project" value="InterPro"/>
</dbReference>
<feature type="binding site" description="in other chain" evidence="14">
    <location>
        <position position="751"/>
    </location>
    <ligand>
        <name>beta-D-fructose 2,6-bisphosphate</name>
        <dbReference type="ChEBI" id="CHEBI:58579"/>
        <note>allosteric activator; ligand shared between dimeric partners</note>
    </ligand>
</feature>
<proteinExistence type="inferred from homology"/>
<comment type="activity regulation">
    <text evidence="14">Allosterically activated by ADP, AMP, or fructose 2,6-bisphosphate, and allosterically inhibited by ATP or citrate.</text>
</comment>
<dbReference type="GO" id="GO:0003872">
    <property type="term" value="F:6-phosphofructokinase activity"/>
    <property type="evidence" value="ECO:0007669"/>
    <property type="project" value="UniProtKB-UniRule"/>
</dbReference>
<evidence type="ECO:0000313" key="17">
    <source>
        <dbReference type="EMBL" id="OAP60334.1"/>
    </source>
</evidence>
<feature type="binding site" description="in other chain" evidence="14">
    <location>
        <begin position="296"/>
        <end position="299"/>
    </location>
    <ligand>
        <name>substrate</name>
        <note>ligand shared between dimeric partners</note>
    </ligand>
</feature>
<feature type="binding site" evidence="14">
    <location>
        <position position="117"/>
    </location>
    <ligand>
        <name>Mg(2+)</name>
        <dbReference type="ChEBI" id="CHEBI:18420"/>
        <note>catalytic</note>
    </ligand>
</feature>
<feature type="domain" description="Phosphofructokinase" evidence="16">
    <location>
        <begin position="15"/>
        <end position="322"/>
    </location>
</feature>
<evidence type="ECO:0000256" key="5">
    <source>
        <dbReference type="ARBA" id="ARBA00022533"/>
    </source>
</evidence>
<comment type="function">
    <text evidence="14">Catalyzes the phosphorylation of D-fructose 6-phosphate to fructose 1,6-bisphosphate by ATP, the first committing step of glycolysis.</text>
</comment>
<feature type="binding site" description="in other chain" evidence="14">
    <location>
        <begin position="675"/>
        <end position="678"/>
    </location>
    <ligand>
        <name>beta-D-fructose 2,6-bisphosphate</name>
        <dbReference type="ChEBI" id="CHEBI:58579"/>
        <note>allosteric activator; ligand shared between dimeric partners</note>
    </ligand>
</feature>
<dbReference type="GO" id="GO:0005739">
    <property type="term" value="C:mitochondrion"/>
    <property type="evidence" value="ECO:0007669"/>
    <property type="project" value="TreeGrafter"/>
</dbReference>
<dbReference type="GO" id="GO:0046872">
    <property type="term" value="F:metal ion binding"/>
    <property type="evidence" value="ECO:0007669"/>
    <property type="project" value="UniProtKB-KW"/>
</dbReference>
<comment type="similarity">
    <text evidence="15">Belongs to the phosphofructokinase type A (PFKA) family. ATP-dependent PFK group I subfamily. Eukaryotic two domain clade "E" sub-subfamily.</text>
</comment>
<dbReference type="OrthoDB" id="537915at2759"/>
<feature type="binding site" evidence="14">
    <location>
        <position position="669"/>
    </location>
    <ligand>
        <name>beta-D-fructose 2,6-bisphosphate</name>
        <dbReference type="ChEBI" id="CHEBI:58579"/>
        <note>allosteric activator; ligand shared between dimeric partners</note>
    </ligand>
</feature>
<feature type="binding site" description="in other chain" evidence="14">
    <location>
        <begin position="538"/>
        <end position="542"/>
    </location>
    <ligand>
        <name>beta-D-fructose 2,6-bisphosphate</name>
        <dbReference type="ChEBI" id="CHEBI:58579"/>
        <note>allosteric activator; ligand shared between dimeric partners</note>
    </ligand>
</feature>
<dbReference type="InterPro" id="IPR015912">
    <property type="entry name" value="Phosphofructokinase_CS"/>
</dbReference>
<sequence length="808" mass="88697">MVLGMNNTPSASTRRVGVMTSGGDSQGMNGMVRAVVRMSIHMGCEAYAILEGYQGLVRGGDAIKRMYWDDVRGYLSLGGTLIGTKRCREFFERAGRLKAAKNLIVKGISGLIICGGDGSLTGADKFRSEWPSLLDELVQTRQLTPTQVEPYRHLNICGLVGSIDNDFSGTDATIGCYSSLDRICEMVDAVFDTAASHMRGFVIEVMGRNCGWLALMASIATGADYVFIPEKPPGPDWVEEMCEIVTSHRTLGKRRTIIIISEGAQDVELNRITADQVVAVLTEKLDLDTRKTVLGHIQRGGLPSYYDRWLATLQGVEAVKALLEATPDTPSPVITVCENKILRSDLQECVRLTKSAAAAVKAKDWAKAMKLRDVEFKDYFDYYKLTTSTTEERPRLRLPKEKHMRIAIIHIGAPAAGMNPATRAAVAYCLSRGHTPVAIHNGFPGLQRHHDDKPIGSVRELSWIDVDDWVNQGGSELGTNRSLPSEDLATTAYCFDLYKFDALFLIGGFEAFTSASQIRNNRDRYPSFRIPLLVLPATISNNVPGTEYSLGSDTCLNTLVGFCDVIRQSASASRRRVFVVETQGGKSGYLATMTGLAVGALAVYTPEDGINMHMLLRDIDFIREDFQDDKGASRAGKIILRNERASQTYTTQMIADVINVEARGRFDARAAVPAHYQQGMKPSPIDRIRSFKMAIKCMQFLEDNFAGKSQEEIDANPLNAAIIGIQGSEAVFSPMGSDLGLEATQTDWGLRRQINEYWRPVKGIVDILSGRPNDMDGDAEYLNLPGTPGEAFNSVAPSRAISPLPQTL</sequence>
<organism evidence="17 18">
    <name type="scientific">Fonsecaea erecta</name>
    <dbReference type="NCBI Taxonomy" id="1367422"/>
    <lineage>
        <taxon>Eukaryota</taxon>
        <taxon>Fungi</taxon>
        <taxon>Dikarya</taxon>
        <taxon>Ascomycota</taxon>
        <taxon>Pezizomycotina</taxon>
        <taxon>Eurotiomycetes</taxon>
        <taxon>Chaetothyriomycetidae</taxon>
        <taxon>Chaetothyriales</taxon>
        <taxon>Herpotrichiellaceae</taxon>
        <taxon>Fonsecaea</taxon>
    </lineage>
</organism>
<evidence type="ECO:0000256" key="7">
    <source>
        <dbReference type="ARBA" id="ARBA00022723"/>
    </source>
</evidence>
<feature type="binding site" description="in other chain" evidence="14">
    <location>
        <position position="481"/>
    </location>
    <ligand>
        <name>beta-D-fructose 2,6-bisphosphate</name>
        <dbReference type="ChEBI" id="CHEBI:58579"/>
        <note>allosteric activator; ligand shared between dimeric partners</note>
    </ligand>
</feature>
<dbReference type="GO" id="GO:0005945">
    <property type="term" value="C:6-phosphofructokinase complex"/>
    <property type="evidence" value="ECO:0007669"/>
    <property type="project" value="TreeGrafter"/>
</dbReference>
<dbReference type="Proteomes" id="UP000078343">
    <property type="component" value="Unassembled WGS sequence"/>
</dbReference>
<dbReference type="HAMAP" id="MF_03184">
    <property type="entry name" value="Phosphofructokinase_I_E"/>
    <property type="match status" value="1"/>
</dbReference>
<dbReference type="Gene3D" id="3.40.50.460">
    <property type="entry name" value="Phosphofructokinase domain"/>
    <property type="match status" value="2"/>
</dbReference>
<comment type="caution">
    <text evidence="14">Lacks conserved residue(s) required for the propagation of feature annotation.</text>
</comment>
<feature type="binding site" evidence="14">
    <location>
        <position position="576"/>
    </location>
    <ligand>
        <name>beta-D-fructose 2,6-bisphosphate</name>
        <dbReference type="ChEBI" id="CHEBI:58579"/>
        <note>allosteric activator; ligand shared between dimeric partners</note>
    </ligand>
</feature>
<feature type="binding site" description="in other chain" evidence="14">
    <location>
        <position position="643"/>
    </location>
    <ligand>
        <name>beta-D-fructose 2,6-bisphosphate</name>
        <dbReference type="ChEBI" id="CHEBI:58579"/>
        <note>allosteric activator; ligand shared between dimeric partners</note>
    </ligand>
</feature>
<feature type="binding site" description="in other chain" evidence="14">
    <location>
        <begin position="206"/>
        <end position="208"/>
    </location>
    <ligand>
        <name>substrate</name>
        <note>ligand shared between dimeric partners</note>
    </ligand>
</feature>
<evidence type="ECO:0000256" key="4">
    <source>
        <dbReference type="ARBA" id="ARBA00022490"/>
    </source>
</evidence>
<dbReference type="NCBIfam" id="TIGR02478">
    <property type="entry name" value="6PF1K_euk"/>
    <property type="match status" value="1"/>
</dbReference>
<dbReference type="GO" id="GO:0048029">
    <property type="term" value="F:monosaccharide binding"/>
    <property type="evidence" value="ECO:0007669"/>
    <property type="project" value="TreeGrafter"/>
</dbReference>
<evidence type="ECO:0000256" key="11">
    <source>
        <dbReference type="ARBA" id="ARBA00022842"/>
    </source>
</evidence>
<dbReference type="GO" id="GO:0005524">
    <property type="term" value="F:ATP binding"/>
    <property type="evidence" value="ECO:0007669"/>
    <property type="project" value="UniProtKB-KW"/>
</dbReference>
<protein>
    <recommendedName>
        <fullName evidence="14">ATP-dependent 6-phosphofructokinase</fullName>
        <shortName evidence="14">ATP-PFK</shortName>
        <shortName evidence="14">Phosphofructokinase</shortName>
        <ecNumber evidence="14">2.7.1.11</ecNumber>
    </recommendedName>
    <alternativeName>
        <fullName evidence="14">Phosphohexokinase</fullName>
    </alternativeName>
</protein>
<dbReference type="GO" id="GO:0016208">
    <property type="term" value="F:AMP binding"/>
    <property type="evidence" value="ECO:0007669"/>
    <property type="project" value="TreeGrafter"/>
</dbReference>
<dbReference type="STRING" id="1367422.A0A178ZKL0"/>
<accession>A0A178ZKL0</accession>
<keyword evidence="9 14" id="KW-0418">Kinase</keyword>
<evidence type="ECO:0000256" key="14">
    <source>
        <dbReference type="HAMAP-Rule" id="MF_03184"/>
    </source>
</evidence>
<evidence type="ECO:0000256" key="12">
    <source>
        <dbReference type="ARBA" id="ARBA00023152"/>
    </source>
</evidence>
<feature type="region of interest" description="N-terminal catalytic PFK domain 1" evidence="14">
    <location>
        <begin position="1"/>
        <end position="388"/>
    </location>
</feature>
<dbReference type="GO" id="GO:0070095">
    <property type="term" value="F:fructose-6-phosphate binding"/>
    <property type="evidence" value="ECO:0007669"/>
    <property type="project" value="TreeGrafter"/>
</dbReference>
<feature type="binding site" evidence="14">
    <location>
        <begin position="116"/>
        <end position="119"/>
    </location>
    <ligand>
        <name>ATP</name>
        <dbReference type="ChEBI" id="CHEBI:30616"/>
    </ligand>
</feature>
<evidence type="ECO:0000256" key="10">
    <source>
        <dbReference type="ARBA" id="ARBA00022840"/>
    </source>
</evidence>
<dbReference type="PANTHER" id="PTHR13697:SF4">
    <property type="entry name" value="ATP-DEPENDENT 6-PHOSPHOFRUCTOKINASE"/>
    <property type="match status" value="1"/>
</dbReference>
<dbReference type="FunFam" id="3.40.50.460:FF:000008">
    <property type="entry name" value="ATP-dependent 6-phosphofructokinase"/>
    <property type="match status" value="1"/>
</dbReference>
<dbReference type="AlphaFoldDB" id="A0A178ZKL0"/>
<dbReference type="GeneID" id="30009504"/>
<dbReference type="GO" id="GO:0042802">
    <property type="term" value="F:identical protein binding"/>
    <property type="evidence" value="ECO:0007669"/>
    <property type="project" value="TreeGrafter"/>
</dbReference>
<evidence type="ECO:0000256" key="2">
    <source>
        <dbReference type="ARBA" id="ARBA00004496"/>
    </source>
</evidence>
<comment type="caution">
    <text evidence="17">The sequence shown here is derived from an EMBL/GenBank/DDBJ whole genome shotgun (WGS) entry which is preliminary data.</text>
</comment>
<keyword evidence="4 14" id="KW-0963">Cytoplasm</keyword>
<dbReference type="RefSeq" id="XP_018693701.1">
    <property type="nucleotide sequence ID" value="XM_018836848.1"/>
</dbReference>
<dbReference type="PIRSF" id="PIRSF000533">
    <property type="entry name" value="ATP_PFK_euk"/>
    <property type="match status" value="1"/>
</dbReference>
<feature type="region of interest" description="C-terminal regulatory PFK domain 2" evidence="14">
    <location>
        <begin position="405"/>
        <end position="808"/>
    </location>
</feature>
<dbReference type="PROSITE" id="PS00433">
    <property type="entry name" value="PHOSPHOFRUCTOKINASE"/>
    <property type="match status" value="1"/>
</dbReference>
<reference evidence="17 18" key="1">
    <citation type="submission" date="2016-04" db="EMBL/GenBank/DDBJ databases">
        <title>Draft genome of Fonsecaea erecta CBS 125763.</title>
        <authorList>
            <person name="Weiss V.A."/>
            <person name="Vicente V.A."/>
            <person name="Raittz R.T."/>
            <person name="Moreno L.F."/>
            <person name="De Souza E.M."/>
            <person name="Pedrosa F.O."/>
            <person name="Steffens M.B."/>
            <person name="Faoro H."/>
            <person name="Tadra-Sfeir M.Z."/>
            <person name="Najafzadeh M.J."/>
            <person name="Felipe M.S."/>
            <person name="Teixeira M."/>
            <person name="Sun J."/>
            <person name="Xi L."/>
            <person name="Gomes R."/>
            <person name="De Azevedo C.M."/>
            <person name="Salgado C.G."/>
            <person name="Da Silva M.B."/>
            <person name="Nascimento M.F."/>
            <person name="Queiroz-Telles F."/>
            <person name="Attili D.S."/>
            <person name="Gorbushina A."/>
        </authorList>
    </citation>
    <scope>NUCLEOTIDE SEQUENCE [LARGE SCALE GENOMIC DNA]</scope>
    <source>
        <strain evidence="17 18">CBS 125763</strain>
    </source>
</reference>
<feature type="binding site" description="in other chain" evidence="14">
    <location>
        <begin position="162"/>
        <end position="164"/>
    </location>
    <ligand>
        <name>substrate</name>
        <note>ligand shared between dimeric partners</note>
    </ligand>
</feature>
<dbReference type="UniPathway" id="UPA00109">
    <property type="reaction ID" value="UER00182"/>
</dbReference>
<dbReference type="Gene3D" id="3.40.50.450">
    <property type="match status" value="2"/>
</dbReference>
<feature type="binding site" evidence="14">
    <location>
        <begin position="86"/>
        <end position="87"/>
    </location>
    <ligand>
        <name>ATP</name>
        <dbReference type="ChEBI" id="CHEBI:30616"/>
    </ligand>
</feature>